<sequence length="128" mass="13166">MGSIIENLLQSTAAPVIAGYLVVPAHFIIFIVASYIGGSAGDWLGTLVRPGPESEPEPEESDGQVVPSAKCCGGGPQASGNTHGRPPPHHGTTTHPLQPSHTWFYLASLPPSSSSSSSSPLLLSPAPF</sequence>
<evidence type="ECO:0000313" key="4">
    <source>
        <dbReference type="Proteomes" id="UP001365542"/>
    </source>
</evidence>
<dbReference type="EMBL" id="JAVHJO010000011">
    <property type="protein sequence ID" value="KAK6533482.1"/>
    <property type="molecule type" value="Genomic_DNA"/>
</dbReference>
<feature type="transmembrane region" description="Helical" evidence="2">
    <location>
        <begin position="12"/>
        <end position="36"/>
    </location>
</feature>
<protein>
    <submittedName>
        <fullName evidence="3">Uncharacterized protein</fullName>
    </submittedName>
</protein>
<organism evidence="3 4">
    <name type="scientific">Orbilia ellipsospora</name>
    <dbReference type="NCBI Taxonomy" id="2528407"/>
    <lineage>
        <taxon>Eukaryota</taxon>
        <taxon>Fungi</taxon>
        <taxon>Dikarya</taxon>
        <taxon>Ascomycota</taxon>
        <taxon>Pezizomycotina</taxon>
        <taxon>Orbiliomycetes</taxon>
        <taxon>Orbiliales</taxon>
        <taxon>Orbiliaceae</taxon>
        <taxon>Orbilia</taxon>
    </lineage>
</organism>
<evidence type="ECO:0000256" key="1">
    <source>
        <dbReference type="SAM" id="MobiDB-lite"/>
    </source>
</evidence>
<evidence type="ECO:0000313" key="3">
    <source>
        <dbReference type="EMBL" id="KAK6533482.1"/>
    </source>
</evidence>
<keyword evidence="2" id="KW-0812">Transmembrane</keyword>
<name>A0AAV9X249_9PEZI</name>
<keyword evidence="4" id="KW-1185">Reference proteome</keyword>
<keyword evidence="2" id="KW-0472">Membrane</keyword>
<comment type="caution">
    <text evidence="3">The sequence shown here is derived from an EMBL/GenBank/DDBJ whole genome shotgun (WGS) entry which is preliminary data.</text>
</comment>
<proteinExistence type="predicted"/>
<accession>A0AAV9X249</accession>
<gene>
    <name evidence="3" type="ORF">TWF694_002421</name>
</gene>
<dbReference type="Proteomes" id="UP001365542">
    <property type="component" value="Unassembled WGS sequence"/>
</dbReference>
<dbReference type="AlphaFoldDB" id="A0AAV9X249"/>
<reference evidence="3 4" key="1">
    <citation type="submission" date="2019-10" db="EMBL/GenBank/DDBJ databases">
        <authorList>
            <person name="Palmer J.M."/>
        </authorList>
    </citation>
    <scope>NUCLEOTIDE SEQUENCE [LARGE SCALE GENOMIC DNA]</scope>
    <source>
        <strain evidence="3 4">TWF694</strain>
    </source>
</reference>
<evidence type="ECO:0000256" key="2">
    <source>
        <dbReference type="SAM" id="Phobius"/>
    </source>
</evidence>
<feature type="region of interest" description="Disordered" evidence="1">
    <location>
        <begin position="46"/>
        <end position="97"/>
    </location>
</feature>
<keyword evidence="2" id="KW-1133">Transmembrane helix</keyword>